<comment type="caution">
    <text evidence="5">The sequence shown here is derived from an EMBL/GenBank/DDBJ whole genome shotgun (WGS) entry which is preliminary data.</text>
</comment>
<evidence type="ECO:0000256" key="1">
    <source>
        <dbReference type="ARBA" id="ARBA00023015"/>
    </source>
</evidence>
<name>A0A4U0NCG4_9SPHI</name>
<proteinExistence type="predicted"/>
<keyword evidence="2" id="KW-0238">DNA-binding</keyword>
<dbReference type="OrthoDB" id="9803764at2"/>
<dbReference type="Pfam" id="PF12833">
    <property type="entry name" value="HTH_18"/>
    <property type="match status" value="1"/>
</dbReference>
<keyword evidence="6" id="KW-1185">Reference proteome</keyword>
<keyword evidence="3" id="KW-0804">Transcription</keyword>
<keyword evidence="1" id="KW-0805">Transcription regulation</keyword>
<evidence type="ECO:0000259" key="4">
    <source>
        <dbReference type="PROSITE" id="PS01124"/>
    </source>
</evidence>
<dbReference type="InterPro" id="IPR018062">
    <property type="entry name" value="HTH_AraC-typ_CS"/>
</dbReference>
<dbReference type="Proteomes" id="UP000306808">
    <property type="component" value="Unassembled WGS sequence"/>
</dbReference>
<dbReference type="EMBL" id="SUME01000011">
    <property type="protein sequence ID" value="TJZ51443.1"/>
    <property type="molecule type" value="Genomic_DNA"/>
</dbReference>
<dbReference type="AlphaFoldDB" id="A0A4U0NCG4"/>
<evidence type="ECO:0000313" key="5">
    <source>
        <dbReference type="EMBL" id="TJZ51443.1"/>
    </source>
</evidence>
<protein>
    <submittedName>
        <fullName evidence="5">Helix-turn-helix transcriptional regulator</fullName>
    </submittedName>
</protein>
<evidence type="ECO:0000256" key="3">
    <source>
        <dbReference type="ARBA" id="ARBA00023163"/>
    </source>
</evidence>
<dbReference type="SUPFAM" id="SSF46689">
    <property type="entry name" value="Homeodomain-like"/>
    <property type="match status" value="1"/>
</dbReference>
<dbReference type="PANTHER" id="PTHR43280">
    <property type="entry name" value="ARAC-FAMILY TRANSCRIPTIONAL REGULATOR"/>
    <property type="match status" value="1"/>
</dbReference>
<dbReference type="RefSeq" id="WP_136903184.1">
    <property type="nucleotide sequence ID" value="NZ_SUME01000011.1"/>
</dbReference>
<reference evidence="5 6" key="1">
    <citation type="submission" date="2019-04" db="EMBL/GenBank/DDBJ databases">
        <title>Sphingobacterium olei sp. nov., isolated from oil-contaminated soil.</title>
        <authorList>
            <person name="Liu B."/>
        </authorList>
    </citation>
    <scope>NUCLEOTIDE SEQUENCE [LARGE SCALE GENOMIC DNA]</scope>
    <source>
        <strain evidence="5 6">HAL-9</strain>
    </source>
</reference>
<dbReference type="InterPro" id="IPR018060">
    <property type="entry name" value="HTH_AraC"/>
</dbReference>
<dbReference type="GO" id="GO:0043565">
    <property type="term" value="F:sequence-specific DNA binding"/>
    <property type="evidence" value="ECO:0007669"/>
    <property type="project" value="InterPro"/>
</dbReference>
<evidence type="ECO:0000256" key="2">
    <source>
        <dbReference type="ARBA" id="ARBA00023125"/>
    </source>
</evidence>
<accession>A0A4U0NCG4</accession>
<dbReference type="InterPro" id="IPR009057">
    <property type="entry name" value="Homeodomain-like_sf"/>
</dbReference>
<organism evidence="5 6">
    <name type="scientific">Sphingobacterium olei</name>
    <dbReference type="NCBI Taxonomy" id="2571155"/>
    <lineage>
        <taxon>Bacteria</taxon>
        <taxon>Pseudomonadati</taxon>
        <taxon>Bacteroidota</taxon>
        <taxon>Sphingobacteriia</taxon>
        <taxon>Sphingobacteriales</taxon>
        <taxon>Sphingobacteriaceae</taxon>
        <taxon>Sphingobacterium</taxon>
    </lineage>
</organism>
<dbReference type="GO" id="GO:0003700">
    <property type="term" value="F:DNA-binding transcription factor activity"/>
    <property type="evidence" value="ECO:0007669"/>
    <property type="project" value="InterPro"/>
</dbReference>
<dbReference type="SMART" id="SM00342">
    <property type="entry name" value="HTH_ARAC"/>
    <property type="match status" value="1"/>
</dbReference>
<dbReference type="PROSITE" id="PS01124">
    <property type="entry name" value="HTH_ARAC_FAMILY_2"/>
    <property type="match status" value="1"/>
</dbReference>
<gene>
    <name evidence="5" type="ORF">FAZ15_20205</name>
</gene>
<dbReference type="PROSITE" id="PS00041">
    <property type="entry name" value="HTH_ARAC_FAMILY_1"/>
    <property type="match status" value="1"/>
</dbReference>
<sequence>MLLNTSLPLLAISSKPSNTSLAPKGRYFNFMPEQDMLLSHKDGYIAQRKIGQLSFIEIKCSCDTDWHFNVANTHQTFWMVFQLLGNSFIEDAQKRKIEQQQYRGYFNKENTVRHHLRSGKTWTILIGLEISDIKLVSTEWRMLSAESGSQLSIRPAQKIAFRINKIIQQIQHIKDSPFSLKYKLPALMVQLMETYHADILEHARSMRQDDIPLLHQAKDYIMKHYMDEEIDIQVIADKLLTSERTLYRIFKENGLTVNSAIQTIRIYKGREMLRRTDKSVDMIAFYLQFSTARYFIKQYVKYFGHTPAMERKLNQRPSLRKTK</sequence>
<feature type="domain" description="HTH araC/xylS-type" evidence="4">
    <location>
        <begin position="215"/>
        <end position="313"/>
    </location>
</feature>
<evidence type="ECO:0000313" key="6">
    <source>
        <dbReference type="Proteomes" id="UP000306808"/>
    </source>
</evidence>
<dbReference type="PANTHER" id="PTHR43280:SF2">
    <property type="entry name" value="HTH-TYPE TRANSCRIPTIONAL REGULATOR EXSA"/>
    <property type="match status" value="1"/>
</dbReference>
<dbReference type="Gene3D" id="1.10.10.60">
    <property type="entry name" value="Homeodomain-like"/>
    <property type="match status" value="1"/>
</dbReference>